<accession>A0ABT8MNE0</accession>
<dbReference type="Proteomes" id="UP001172054">
    <property type="component" value="Unassembled WGS sequence"/>
</dbReference>
<proteinExistence type="predicted"/>
<comment type="caution">
    <text evidence="1">The sequence shown here is derived from an EMBL/GenBank/DDBJ whole genome shotgun (WGS) entry which is preliminary data.</text>
</comment>
<protein>
    <recommendedName>
        <fullName evidence="3">DUF262 domain-containing protein</fullName>
    </recommendedName>
</protein>
<evidence type="ECO:0000313" key="1">
    <source>
        <dbReference type="EMBL" id="MDN7226416.1"/>
    </source>
</evidence>
<evidence type="ECO:0000313" key="2">
    <source>
        <dbReference type="Proteomes" id="UP001172054"/>
    </source>
</evidence>
<name>A0ABT8MNE0_9BACL</name>
<dbReference type="RefSeq" id="WP_301725464.1">
    <property type="nucleotide sequence ID" value="NZ_JAUJWW010000001.1"/>
</dbReference>
<evidence type="ECO:0008006" key="3">
    <source>
        <dbReference type="Google" id="ProtNLM"/>
    </source>
</evidence>
<organism evidence="1 2">
    <name type="scientific">Planococcus liqunii</name>
    <dbReference type="NCBI Taxonomy" id="3058394"/>
    <lineage>
        <taxon>Bacteria</taxon>
        <taxon>Bacillati</taxon>
        <taxon>Bacillota</taxon>
        <taxon>Bacilli</taxon>
        <taxon>Bacillales</taxon>
        <taxon>Caryophanaceae</taxon>
        <taxon>Planococcus</taxon>
    </lineage>
</organism>
<gene>
    <name evidence="1" type="ORF">QWY15_03825</name>
</gene>
<reference evidence="1 2" key="1">
    <citation type="submission" date="2023-06" db="EMBL/GenBank/DDBJ databases">
        <title>Novel species in genus Planococcus.</title>
        <authorList>
            <person name="Ning S."/>
        </authorList>
    </citation>
    <scope>NUCLEOTIDE SEQUENCE [LARGE SCALE GENOMIC DNA]</scope>
    <source>
        <strain evidence="1 2">N064</strain>
    </source>
</reference>
<keyword evidence="2" id="KW-1185">Reference proteome</keyword>
<dbReference type="EMBL" id="JAUJWW010000001">
    <property type="protein sequence ID" value="MDN7226416.1"/>
    <property type="molecule type" value="Genomic_DNA"/>
</dbReference>
<sequence>MNTSYVFRKKPAIIYYSIVELVTMLGTEKLEVGAADQAQVQEIQHSLFDKVLANQFCLAPLVASSEKEKLAEGKPTQLKIIDGTQRIEALSQVINRVSNKITSKSKEERRQGCNLLKRLTTIELVVHVFEGLSPQDADQLHIALNTNHRS</sequence>